<gene>
    <name evidence="11" type="ORF">UFOPK4061_00400</name>
</gene>
<dbReference type="GO" id="GO:0015192">
    <property type="term" value="F:L-phenylalanine transmembrane transporter activity"/>
    <property type="evidence" value="ECO:0007669"/>
    <property type="project" value="TreeGrafter"/>
</dbReference>
<dbReference type="CDD" id="cd06582">
    <property type="entry name" value="TM_PBP1_LivH_like"/>
    <property type="match status" value="1"/>
</dbReference>
<dbReference type="PANTHER" id="PTHR11795">
    <property type="entry name" value="BRANCHED-CHAIN AMINO ACID TRANSPORT SYSTEM PERMEASE PROTEIN LIVH"/>
    <property type="match status" value="1"/>
</dbReference>
<dbReference type="Pfam" id="PF02653">
    <property type="entry name" value="BPD_transp_2"/>
    <property type="match status" value="1"/>
</dbReference>
<evidence type="ECO:0000256" key="5">
    <source>
        <dbReference type="ARBA" id="ARBA00022692"/>
    </source>
</evidence>
<feature type="transmembrane region" description="Helical" evidence="10">
    <location>
        <begin position="202"/>
        <end position="227"/>
    </location>
</feature>
<reference evidence="11" key="1">
    <citation type="submission" date="2020-05" db="EMBL/GenBank/DDBJ databases">
        <authorList>
            <person name="Chiriac C."/>
            <person name="Salcher M."/>
            <person name="Ghai R."/>
            <person name="Kavagutti S V."/>
        </authorList>
    </citation>
    <scope>NUCLEOTIDE SEQUENCE</scope>
</reference>
<proteinExistence type="inferred from homology"/>
<keyword evidence="3" id="KW-1003">Cell membrane</keyword>
<evidence type="ECO:0000256" key="3">
    <source>
        <dbReference type="ARBA" id="ARBA00022475"/>
    </source>
</evidence>
<dbReference type="GO" id="GO:0005886">
    <property type="term" value="C:plasma membrane"/>
    <property type="evidence" value="ECO:0007669"/>
    <property type="project" value="UniProtKB-SubCell"/>
</dbReference>
<evidence type="ECO:0000256" key="10">
    <source>
        <dbReference type="SAM" id="Phobius"/>
    </source>
</evidence>
<dbReference type="AlphaFoldDB" id="A0A6J7PC81"/>
<feature type="transmembrane region" description="Helical" evidence="10">
    <location>
        <begin position="106"/>
        <end position="126"/>
    </location>
</feature>
<evidence type="ECO:0000256" key="1">
    <source>
        <dbReference type="ARBA" id="ARBA00004651"/>
    </source>
</evidence>
<dbReference type="InterPro" id="IPR001851">
    <property type="entry name" value="ABC_transp_permease"/>
</dbReference>
<dbReference type="GO" id="GO:0015188">
    <property type="term" value="F:L-isoleucine transmembrane transporter activity"/>
    <property type="evidence" value="ECO:0007669"/>
    <property type="project" value="TreeGrafter"/>
</dbReference>
<evidence type="ECO:0000256" key="6">
    <source>
        <dbReference type="ARBA" id="ARBA00022970"/>
    </source>
</evidence>
<evidence type="ECO:0000256" key="9">
    <source>
        <dbReference type="ARBA" id="ARBA00037998"/>
    </source>
</evidence>
<keyword evidence="8 10" id="KW-0472">Membrane</keyword>
<dbReference type="GO" id="GO:1903806">
    <property type="term" value="P:L-isoleucine import across plasma membrane"/>
    <property type="evidence" value="ECO:0007669"/>
    <property type="project" value="TreeGrafter"/>
</dbReference>
<keyword evidence="2" id="KW-0813">Transport</keyword>
<keyword evidence="4" id="KW-0997">Cell inner membrane</keyword>
<accession>A0A6J7PC81</accession>
<feature type="transmembrane region" description="Helical" evidence="10">
    <location>
        <begin position="275"/>
        <end position="291"/>
    </location>
</feature>
<sequence length="305" mass="32139">MEYFGEQLVNGVVMGGVYALIALGYTLIYGVLQFLNLAHGELYMMGAFFGFFTMTALGGPSASAVPVAVMIGIMFIVAMGGGALLGVAVERFAYRPLRNSSRLAPLISALGVSLFLQNAALLLFGARVRLYDTGQFIDLRSGISIGRIRIDPTEMMVVIGALLLMAGLWLMVNRTRLGRAMRAVAVDQDAAVMNGIDVDRTVVWTFAIASGLAGAAGVMSGLLLYPVDQYMGVFAGLKGFSAAVLGGIGSIPGAMLGGFLLGITEALVTGYLNPTYADFIAFLILILVLLIRPRGILGRPAIAKV</sequence>
<dbReference type="GO" id="GO:0042941">
    <property type="term" value="P:D-alanine transmembrane transport"/>
    <property type="evidence" value="ECO:0007669"/>
    <property type="project" value="TreeGrafter"/>
</dbReference>
<feature type="transmembrane region" description="Helical" evidence="10">
    <location>
        <begin position="68"/>
        <end position="94"/>
    </location>
</feature>
<evidence type="ECO:0000256" key="4">
    <source>
        <dbReference type="ARBA" id="ARBA00022519"/>
    </source>
</evidence>
<feature type="transmembrane region" description="Helical" evidence="10">
    <location>
        <begin position="155"/>
        <end position="172"/>
    </location>
</feature>
<dbReference type="GO" id="GO:0005304">
    <property type="term" value="F:L-valine transmembrane transporter activity"/>
    <property type="evidence" value="ECO:0007669"/>
    <property type="project" value="TreeGrafter"/>
</dbReference>
<name>A0A6J7PC81_9ZZZZ</name>
<feature type="transmembrane region" description="Helical" evidence="10">
    <location>
        <begin position="12"/>
        <end position="35"/>
    </location>
</feature>
<keyword evidence="6" id="KW-0029">Amino-acid transport</keyword>
<feature type="transmembrane region" description="Helical" evidence="10">
    <location>
        <begin position="239"/>
        <end position="263"/>
    </location>
</feature>
<dbReference type="GO" id="GO:0015808">
    <property type="term" value="P:L-alanine transport"/>
    <property type="evidence" value="ECO:0007669"/>
    <property type="project" value="TreeGrafter"/>
</dbReference>
<dbReference type="GO" id="GO:0015190">
    <property type="term" value="F:L-leucine transmembrane transporter activity"/>
    <property type="evidence" value="ECO:0007669"/>
    <property type="project" value="TreeGrafter"/>
</dbReference>
<dbReference type="EMBL" id="CAFBPD010000053">
    <property type="protein sequence ID" value="CAB5002681.1"/>
    <property type="molecule type" value="Genomic_DNA"/>
</dbReference>
<keyword evidence="5 10" id="KW-0812">Transmembrane</keyword>
<dbReference type="PANTHER" id="PTHR11795:SF371">
    <property type="entry name" value="HIGH-AFFINITY BRANCHED-CHAIN AMINO ACID TRANSPORT SYSTEM PERMEASE PROTEIN LIVH"/>
    <property type="match status" value="1"/>
</dbReference>
<keyword evidence="7 10" id="KW-1133">Transmembrane helix</keyword>
<comment type="similarity">
    <text evidence="9">Belongs to the binding-protein-dependent transport system permease family. LivHM subfamily.</text>
</comment>
<feature type="transmembrane region" description="Helical" evidence="10">
    <location>
        <begin position="42"/>
        <end position="62"/>
    </location>
</feature>
<protein>
    <submittedName>
        <fullName evidence="11">Unannotated protein</fullName>
    </submittedName>
</protein>
<evidence type="ECO:0000313" key="11">
    <source>
        <dbReference type="EMBL" id="CAB5002681.1"/>
    </source>
</evidence>
<evidence type="ECO:0000256" key="8">
    <source>
        <dbReference type="ARBA" id="ARBA00023136"/>
    </source>
</evidence>
<dbReference type="InterPro" id="IPR052157">
    <property type="entry name" value="BCAA_transport_permease"/>
</dbReference>
<evidence type="ECO:0000256" key="2">
    <source>
        <dbReference type="ARBA" id="ARBA00022448"/>
    </source>
</evidence>
<evidence type="ECO:0000256" key="7">
    <source>
        <dbReference type="ARBA" id="ARBA00022989"/>
    </source>
</evidence>
<comment type="subcellular location">
    <subcellularLocation>
        <location evidence="1">Cell membrane</location>
        <topology evidence="1">Multi-pass membrane protein</topology>
    </subcellularLocation>
</comment>
<organism evidence="11">
    <name type="scientific">freshwater metagenome</name>
    <dbReference type="NCBI Taxonomy" id="449393"/>
    <lineage>
        <taxon>unclassified sequences</taxon>
        <taxon>metagenomes</taxon>
        <taxon>ecological metagenomes</taxon>
    </lineage>
</organism>